<evidence type="ECO:0000256" key="4">
    <source>
        <dbReference type="ARBA" id="ARBA00022725"/>
    </source>
</evidence>
<dbReference type="AlphaFoldDB" id="A0A0U5A7I5"/>
<keyword evidence="5 9" id="KW-1133">Transmembrane helix</keyword>
<dbReference type="EMBL" id="FX982908">
    <property type="protein sequence ID" value="BAU20234.1"/>
    <property type="molecule type" value="mRNA"/>
</dbReference>
<feature type="transmembrane region" description="Helical" evidence="9">
    <location>
        <begin position="123"/>
        <end position="141"/>
    </location>
</feature>
<comment type="subcellular location">
    <subcellularLocation>
        <location evidence="9">Cell membrane</location>
        <topology evidence="9">Multi-pass membrane protein</topology>
    </subcellularLocation>
    <subcellularLocation>
        <location evidence="1">Membrane</location>
        <topology evidence="1">Multi-pass membrane protein</topology>
    </subcellularLocation>
</comment>
<feature type="transmembrane region" description="Helical" evidence="9">
    <location>
        <begin position="308"/>
        <end position="326"/>
    </location>
</feature>
<keyword evidence="8 9" id="KW-0807">Transducer</keyword>
<evidence type="ECO:0000256" key="1">
    <source>
        <dbReference type="ARBA" id="ARBA00004141"/>
    </source>
</evidence>
<evidence type="ECO:0000256" key="5">
    <source>
        <dbReference type="ARBA" id="ARBA00022989"/>
    </source>
</evidence>
<proteinExistence type="evidence at transcript level"/>
<reference evidence="10" key="1">
    <citation type="journal article" date="2016" name="PLoS ONE">
        <title>Caste-Specific and Sex-Specific Expression of Chemoreceptor Genes in a Termite.</title>
        <authorList>
            <person name="Mitaka Y."/>
            <person name="Kobayashi K."/>
            <person name="Mikheyev A."/>
            <person name="Tin M.M.Y."/>
            <person name="Watanabe Y."/>
            <person name="Matsuura K."/>
        </authorList>
    </citation>
    <scope>NUCLEOTIDE SEQUENCE</scope>
</reference>
<evidence type="ECO:0000313" key="10">
    <source>
        <dbReference type="EMBL" id="BAU20234.1"/>
    </source>
</evidence>
<evidence type="ECO:0000256" key="3">
    <source>
        <dbReference type="ARBA" id="ARBA00022692"/>
    </source>
</evidence>
<dbReference type="Pfam" id="PF02949">
    <property type="entry name" value="7tm_6"/>
    <property type="match status" value="1"/>
</dbReference>
<name>A0A0U5A7I5_9NEOP</name>
<dbReference type="PANTHER" id="PTHR21137">
    <property type="entry name" value="ODORANT RECEPTOR"/>
    <property type="match status" value="1"/>
</dbReference>
<evidence type="ECO:0000256" key="9">
    <source>
        <dbReference type="RuleBase" id="RU351113"/>
    </source>
</evidence>
<keyword evidence="2 9" id="KW-0716">Sensory transduction</keyword>
<evidence type="ECO:0000256" key="6">
    <source>
        <dbReference type="ARBA" id="ARBA00023136"/>
    </source>
</evidence>
<keyword evidence="7 9" id="KW-0675">Receptor</keyword>
<keyword evidence="6 9" id="KW-0472">Membrane</keyword>
<dbReference type="GO" id="GO:0005886">
    <property type="term" value="C:plasma membrane"/>
    <property type="evidence" value="ECO:0007669"/>
    <property type="project" value="UniProtKB-SubCell"/>
</dbReference>
<accession>A0A0U5A7I5</accession>
<feature type="transmembrane region" description="Helical" evidence="9">
    <location>
        <begin position="175"/>
        <end position="200"/>
    </location>
</feature>
<dbReference type="InterPro" id="IPR004117">
    <property type="entry name" value="7tm6_olfct_rcpt"/>
</dbReference>
<dbReference type="GO" id="GO:0007165">
    <property type="term" value="P:signal transduction"/>
    <property type="evidence" value="ECO:0007669"/>
    <property type="project" value="UniProtKB-KW"/>
</dbReference>
<evidence type="ECO:0000256" key="7">
    <source>
        <dbReference type="ARBA" id="ARBA00023170"/>
    </source>
</evidence>
<comment type="caution">
    <text evidence="9">Lacks conserved residue(s) required for the propagation of feature annotation.</text>
</comment>
<organism evidence="10">
    <name type="scientific">Reticulitermes speratus</name>
    <dbReference type="NCBI Taxonomy" id="60591"/>
    <lineage>
        <taxon>Eukaryota</taxon>
        <taxon>Metazoa</taxon>
        <taxon>Ecdysozoa</taxon>
        <taxon>Arthropoda</taxon>
        <taxon>Hexapoda</taxon>
        <taxon>Insecta</taxon>
        <taxon>Pterygota</taxon>
        <taxon>Neoptera</taxon>
        <taxon>Polyneoptera</taxon>
        <taxon>Dictyoptera</taxon>
        <taxon>Blattodea</taxon>
        <taxon>Blattoidea</taxon>
        <taxon>Termitoidae</taxon>
        <taxon>Rhinotermitidae</taxon>
        <taxon>Reticulitermes</taxon>
        <taxon>Frontotermes</taxon>
    </lineage>
</organism>
<feature type="transmembrane region" description="Helical" evidence="9">
    <location>
        <begin position="63"/>
        <end position="81"/>
    </location>
</feature>
<gene>
    <name evidence="10" type="primary">RsOr7</name>
</gene>
<sequence length="406" mass="45649">MAAAVNIAHSDCMAGRPLATPKQSCFYKMYSVILTLNTFTVLVTITADVLLHADSVEHIMENFRVIFPLLSAMWVQLSMSFQMRATEHMMVLAAAFTWEDLQKKTRPDVRFKMTNLLSLIKPATLRILIIFFGCHICYISLRLGLGDNHPLSINAYYGLNTSNSPLYEIVNASQFLMAANCFPIFFVYTSLYVFLVTIACSQLEKLTASLLDIRQKTDTSEQDSHAEIDHEGEQGQVCTPQDVFCRMQKRLNDCIRHHQEILRFMNALEEAMNPVLMGQFLLILTGMCFAAFSFAMSFGNALNMTQSTMGYGAFLVQLYAYCWFGSELTRLAVGVRDAAWGCDWVGTPATFSRCLVFVIAAASKEFTLTAGKFVPVSRTTMLNVINQTISYLMFLMQVKDKNTTGE</sequence>
<keyword evidence="4 9" id="KW-0552">Olfaction</keyword>
<feature type="transmembrane region" description="Helical" evidence="9">
    <location>
        <begin position="280"/>
        <end position="302"/>
    </location>
</feature>
<keyword evidence="3 9" id="KW-0812">Transmembrane</keyword>
<evidence type="ECO:0000256" key="8">
    <source>
        <dbReference type="ARBA" id="ARBA00023224"/>
    </source>
</evidence>
<protein>
    <recommendedName>
        <fullName evidence="9">Odorant receptor</fullName>
    </recommendedName>
</protein>
<evidence type="ECO:0000256" key="2">
    <source>
        <dbReference type="ARBA" id="ARBA00022606"/>
    </source>
</evidence>
<comment type="similarity">
    <text evidence="9">Belongs to the insect chemoreceptor superfamily. Heteromeric odorant receptor channel (TC 1.A.69) family.</text>
</comment>
<dbReference type="GO" id="GO:0004984">
    <property type="term" value="F:olfactory receptor activity"/>
    <property type="evidence" value="ECO:0007669"/>
    <property type="project" value="InterPro"/>
</dbReference>
<feature type="transmembrane region" description="Helical" evidence="9">
    <location>
        <begin position="30"/>
        <end position="51"/>
    </location>
</feature>
<dbReference type="PANTHER" id="PTHR21137:SF42">
    <property type="entry name" value="ODORANT RECEPTOR 83A"/>
    <property type="match status" value="1"/>
</dbReference>
<dbReference type="GO" id="GO:0005549">
    <property type="term" value="F:odorant binding"/>
    <property type="evidence" value="ECO:0007669"/>
    <property type="project" value="InterPro"/>
</dbReference>